<dbReference type="SMART" id="SM00382">
    <property type="entry name" value="AAA"/>
    <property type="match status" value="1"/>
</dbReference>
<name>A0ABR9ZXC3_9FIRM</name>
<dbReference type="PANTHER" id="PTHR43067:SF3">
    <property type="entry name" value="MALTOSE ABC TRANSPORTER, ATP-BINDING PROTEIN"/>
    <property type="match status" value="1"/>
</dbReference>
<dbReference type="CDD" id="cd03257">
    <property type="entry name" value="ABC_NikE_OppD_transporters"/>
    <property type="match status" value="1"/>
</dbReference>
<dbReference type="Gene3D" id="3.40.50.300">
    <property type="entry name" value="P-loop containing nucleotide triphosphate hydrolases"/>
    <property type="match status" value="1"/>
</dbReference>
<comment type="caution">
    <text evidence="5">The sequence shown here is derived from an EMBL/GenBank/DDBJ whole genome shotgun (WGS) entry which is preliminary data.</text>
</comment>
<dbReference type="Pfam" id="PF08352">
    <property type="entry name" value="oligo_HPY"/>
    <property type="match status" value="1"/>
</dbReference>
<accession>A0ABR9ZXC3</accession>
<sequence length="323" mass="35950">MEKAKSGKNLLEINNLTVSYGDGKIITEVSFALKPGEIVCIAGESGCGKSTLIKAVLGIKQLGAIIEEGSIVLDGMDITRMSDEDRRQILGTQIGYVPQNTRGSFNNIRSYDVQYQETMRSHGLKFDRNEAIKCFDRLNFPDSDKLLFYQPWEMSGGMNQRMAIAQAVLLGPKLMLCDEATSVLDVTSQKEVIEELAKLRDELGWSILFITHNLGVASHIADKLGVMYAGRMVEYGNIRKVLDNPIHPYTKRLLSAIPGRDRKLPLGIEGRPPLDGAEWEGCNFVDRCIHGGEKCTEKMYKLVEVEPDHFASCMRGGQCNDNE</sequence>
<evidence type="ECO:0000313" key="6">
    <source>
        <dbReference type="Proteomes" id="UP000614200"/>
    </source>
</evidence>
<feature type="domain" description="ABC transporter" evidence="4">
    <location>
        <begin position="11"/>
        <end position="254"/>
    </location>
</feature>
<dbReference type="RefSeq" id="WP_194703257.1">
    <property type="nucleotide sequence ID" value="NZ_JADKNH010000012.1"/>
</dbReference>
<protein>
    <submittedName>
        <fullName evidence="5">ABC transporter ATP-binding protein</fullName>
    </submittedName>
</protein>
<evidence type="ECO:0000313" key="5">
    <source>
        <dbReference type="EMBL" id="MBF4695016.1"/>
    </source>
</evidence>
<dbReference type="Proteomes" id="UP000614200">
    <property type="component" value="Unassembled WGS sequence"/>
</dbReference>
<keyword evidence="2" id="KW-0547">Nucleotide-binding</keyword>
<evidence type="ECO:0000256" key="1">
    <source>
        <dbReference type="ARBA" id="ARBA00022448"/>
    </source>
</evidence>
<organism evidence="5 6">
    <name type="scientific">Fusibacter ferrireducens</name>
    <dbReference type="NCBI Taxonomy" id="2785058"/>
    <lineage>
        <taxon>Bacteria</taxon>
        <taxon>Bacillati</taxon>
        <taxon>Bacillota</taxon>
        <taxon>Clostridia</taxon>
        <taxon>Eubacteriales</taxon>
        <taxon>Eubacteriales Family XII. Incertae Sedis</taxon>
        <taxon>Fusibacter</taxon>
    </lineage>
</organism>
<dbReference type="InterPro" id="IPR013563">
    <property type="entry name" value="Oligopep_ABC_C"/>
</dbReference>
<dbReference type="EMBL" id="JADKNH010000012">
    <property type="protein sequence ID" value="MBF4695016.1"/>
    <property type="molecule type" value="Genomic_DNA"/>
</dbReference>
<evidence type="ECO:0000256" key="3">
    <source>
        <dbReference type="ARBA" id="ARBA00022840"/>
    </source>
</evidence>
<proteinExistence type="predicted"/>
<dbReference type="InterPro" id="IPR027417">
    <property type="entry name" value="P-loop_NTPase"/>
</dbReference>
<dbReference type="NCBIfam" id="TIGR01727">
    <property type="entry name" value="oligo_HPY"/>
    <property type="match status" value="1"/>
</dbReference>
<dbReference type="InterPro" id="IPR003439">
    <property type="entry name" value="ABC_transporter-like_ATP-bd"/>
</dbReference>
<dbReference type="PANTHER" id="PTHR43067">
    <property type="entry name" value="OLIGOPEPTIDE/DIPEPTIDE ABC TRANSPORTER, ATPASE SUBUNIT"/>
    <property type="match status" value="1"/>
</dbReference>
<dbReference type="SUPFAM" id="SSF52540">
    <property type="entry name" value="P-loop containing nucleoside triphosphate hydrolases"/>
    <property type="match status" value="1"/>
</dbReference>
<dbReference type="InterPro" id="IPR003593">
    <property type="entry name" value="AAA+_ATPase"/>
</dbReference>
<reference evidence="5 6" key="1">
    <citation type="submission" date="2020-11" db="EMBL/GenBank/DDBJ databases">
        <title>Fusibacter basophilias sp. nov.</title>
        <authorList>
            <person name="Qiu D."/>
        </authorList>
    </citation>
    <scope>NUCLEOTIDE SEQUENCE [LARGE SCALE GENOMIC DNA]</scope>
    <source>
        <strain evidence="5 6">Q10-2</strain>
    </source>
</reference>
<evidence type="ECO:0000256" key="2">
    <source>
        <dbReference type="ARBA" id="ARBA00022741"/>
    </source>
</evidence>
<keyword evidence="3 5" id="KW-0067">ATP-binding</keyword>
<dbReference type="GO" id="GO:0005524">
    <property type="term" value="F:ATP binding"/>
    <property type="evidence" value="ECO:0007669"/>
    <property type="project" value="UniProtKB-KW"/>
</dbReference>
<keyword evidence="6" id="KW-1185">Reference proteome</keyword>
<dbReference type="PROSITE" id="PS50893">
    <property type="entry name" value="ABC_TRANSPORTER_2"/>
    <property type="match status" value="1"/>
</dbReference>
<keyword evidence="1" id="KW-0813">Transport</keyword>
<evidence type="ECO:0000259" key="4">
    <source>
        <dbReference type="PROSITE" id="PS50893"/>
    </source>
</evidence>
<dbReference type="Pfam" id="PF00005">
    <property type="entry name" value="ABC_tran"/>
    <property type="match status" value="1"/>
</dbReference>
<gene>
    <name evidence="5" type="ORF">ISU02_18100</name>
</gene>